<feature type="domain" description="CCHC-type" evidence="2">
    <location>
        <begin position="114"/>
        <end position="127"/>
    </location>
</feature>
<keyword evidence="1" id="KW-0479">Metal-binding</keyword>
<reference evidence="4" key="2">
    <citation type="submission" date="2025-08" db="UniProtKB">
        <authorList>
            <consortium name="RefSeq"/>
        </authorList>
    </citation>
    <scope>IDENTIFICATION</scope>
    <source>
        <tissue evidence="4">Leaf</tissue>
    </source>
</reference>
<evidence type="ECO:0000313" key="4">
    <source>
        <dbReference type="RefSeq" id="XP_056692156.1"/>
    </source>
</evidence>
<gene>
    <name evidence="4" type="primary">LOC110790235</name>
</gene>
<proteinExistence type="predicted"/>
<evidence type="ECO:0000256" key="1">
    <source>
        <dbReference type="PROSITE-ProRule" id="PRU00047"/>
    </source>
</evidence>
<dbReference type="PROSITE" id="PS50158">
    <property type="entry name" value="ZF_CCHC"/>
    <property type="match status" value="1"/>
</dbReference>
<dbReference type="InterPro" id="IPR025836">
    <property type="entry name" value="Zn_knuckle_CX2CX4HX4C"/>
</dbReference>
<evidence type="ECO:0000313" key="3">
    <source>
        <dbReference type="Proteomes" id="UP000813463"/>
    </source>
</evidence>
<dbReference type="Pfam" id="PF14392">
    <property type="entry name" value="zf-CCHC_4"/>
    <property type="match status" value="1"/>
</dbReference>
<keyword evidence="3" id="KW-1185">Reference proteome</keyword>
<keyword evidence="1" id="KW-0863">Zinc-finger</keyword>
<keyword evidence="1" id="KW-0862">Zinc</keyword>
<organism evidence="3 4">
    <name type="scientific">Spinacia oleracea</name>
    <name type="common">Spinach</name>
    <dbReference type="NCBI Taxonomy" id="3562"/>
    <lineage>
        <taxon>Eukaryota</taxon>
        <taxon>Viridiplantae</taxon>
        <taxon>Streptophyta</taxon>
        <taxon>Embryophyta</taxon>
        <taxon>Tracheophyta</taxon>
        <taxon>Spermatophyta</taxon>
        <taxon>Magnoliopsida</taxon>
        <taxon>eudicotyledons</taxon>
        <taxon>Gunneridae</taxon>
        <taxon>Pentapetalae</taxon>
        <taxon>Caryophyllales</taxon>
        <taxon>Chenopodiaceae</taxon>
        <taxon>Chenopodioideae</taxon>
        <taxon>Anserineae</taxon>
        <taxon>Spinacia</taxon>
    </lineage>
</organism>
<dbReference type="PANTHER" id="PTHR31286:SF167">
    <property type="entry name" value="OS09G0268800 PROTEIN"/>
    <property type="match status" value="1"/>
</dbReference>
<name>A0ABM3R973_SPIOL</name>
<reference evidence="3" key="1">
    <citation type="journal article" date="2021" name="Nat. Commun.">
        <title>Genomic analyses provide insights into spinach domestication and the genetic basis of agronomic traits.</title>
        <authorList>
            <person name="Cai X."/>
            <person name="Sun X."/>
            <person name="Xu C."/>
            <person name="Sun H."/>
            <person name="Wang X."/>
            <person name="Ge C."/>
            <person name="Zhang Z."/>
            <person name="Wang Q."/>
            <person name="Fei Z."/>
            <person name="Jiao C."/>
            <person name="Wang Q."/>
        </authorList>
    </citation>
    <scope>NUCLEOTIDE SEQUENCE [LARGE SCALE GENOMIC DNA]</scope>
    <source>
        <strain evidence="3">cv. Varoflay</strain>
    </source>
</reference>
<evidence type="ECO:0000259" key="2">
    <source>
        <dbReference type="PROSITE" id="PS50158"/>
    </source>
</evidence>
<dbReference type="RefSeq" id="XP_056692156.1">
    <property type="nucleotide sequence ID" value="XM_056836178.1"/>
</dbReference>
<dbReference type="InterPro" id="IPR001878">
    <property type="entry name" value="Znf_CCHC"/>
</dbReference>
<dbReference type="Proteomes" id="UP000813463">
    <property type="component" value="Chromosome 2"/>
</dbReference>
<dbReference type="InterPro" id="IPR040256">
    <property type="entry name" value="At4g02000-like"/>
</dbReference>
<protein>
    <recommendedName>
        <fullName evidence="2">CCHC-type domain-containing protein</fullName>
    </recommendedName>
</protein>
<dbReference type="PANTHER" id="PTHR31286">
    <property type="entry name" value="GLYCINE-RICH CELL WALL STRUCTURAL PROTEIN 1.8-LIKE"/>
    <property type="match status" value="1"/>
</dbReference>
<sequence>MAGRPWCFEQNLLLLKDISGDEQPYDIALTHSPFWVRIENLPFNCRSDAHVKAIAAKLDSLMEIEEDVMGIGKDRRLRVMMDVTKPLRRFLDVVNRQGHTVKVKLKYERLPFFCFMCGIMGHGEKDCI</sequence>
<accession>A0ABM3R973</accession>
<dbReference type="GeneID" id="110790235"/>